<evidence type="ECO:0000313" key="5">
    <source>
        <dbReference type="Proteomes" id="UP001187682"/>
    </source>
</evidence>
<keyword evidence="2" id="KW-0698">rRNA processing</keyword>
<feature type="compositionally biased region" description="Acidic residues" evidence="3">
    <location>
        <begin position="161"/>
        <end position="178"/>
    </location>
</feature>
<name>A0AAE8N1U0_9PEZI</name>
<organism evidence="4 5">
    <name type="scientific">Cephalotrichum gorgonifer</name>
    <dbReference type="NCBI Taxonomy" id="2041049"/>
    <lineage>
        <taxon>Eukaryota</taxon>
        <taxon>Fungi</taxon>
        <taxon>Dikarya</taxon>
        <taxon>Ascomycota</taxon>
        <taxon>Pezizomycotina</taxon>
        <taxon>Sordariomycetes</taxon>
        <taxon>Hypocreomycetidae</taxon>
        <taxon>Microascales</taxon>
        <taxon>Microascaceae</taxon>
        <taxon>Cephalotrichum</taxon>
    </lineage>
</organism>
<sequence length="218" mass="23886">MATTDSSSSPSVETMQTNFEQGIAYALHLWPDLTLAVSNQLGGPDSSDKRDWLAGAVVDLFPPFAKPSSSTTPNSTTANANASEDIDNFYIQEFLQGAMEDNFELMLEDGDPALWRVAEQIVRVRRECAEGKFGNVDVLRAKWLESKGKGVEALYRKGEDQDQDTDWDSEEGDDESGDEGAGADTDMGEAPPLVQAMERAPPEVDEDGFTKVASRRRK</sequence>
<evidence type="ECO:0000256" key="3">
    <source>
        <dbReference type="SAM" id="MobiDB-lite"/>
    </source>
</evidence>
<dbReference type="Proteomes" id="UP001187682">
    <property type="component" value="Unassembled WGS sequence"/>
</dbReference>
<comment type="caution">
    <text evidence="4">The sequence shown here is derived from an EMBL/GenBank/DDBJ whole genome shotgun (WGS) entry which is preliminary data.</text>
</comment>
<feature type="region of interest" description="Disordered" evidence="3">
    <location>
        <begin position="154"/>
        <end position="218"/>
    </location>
</feature>
<dbReference type="InterPro" id="IPR019398">
    <property type="entry name" value="Pre-rRNA_process_TSR2"/>
</dbReference>
<comment type="similarity">
    <text evidence="1">Belongs to the TSR2 family.</text>
</comment>
<evidence type="ECO:0000256" key="2">
    <source>
        <dbReference type="ARBA" id="ARBA00022552"/>
    </source>
</evidence>
<accession>A0AAE8N1U0</accession>
<gene>
    <name evidence="4" type="ORF">DNG_07541</name>
</gene>
<dbReference type="AlphaFoldDB" id="A0AAE8N1U0"/>
<protein>
    <submittedName>
        <fullName evidence="4">Related to TSR2 - Twenty S rRNA accumulation protein</fullName>
    </submittedName>
</protein>
<dbReference type="PANTHER" id="PTHR21250">
    <property type="entry name" value="PRE-RRNA-PROCESSING PROTEIN TSR2 HOMOLOG"/>
    <property type="match status" value="1"/>
</dbReference>
<dbReference type="GO" id="GO:0006364">
    <property type="term" value="P:rRNA processing"/>
    <property type="evidence" value="ECO:0007669"/>
    <property type="project" value="UniProtKB-KW"/>
</dbReference>
<reference evidence="4" key="1">
    <citation type="submission" date="2018-03" db="EMBL/GenBank/DDBJ databases">
        <authorList>
            <person name="Guldener U."/>
        </authorList>
    </citation>
    <scope>NUCLEOTIDE SEQUENCE</scope>
</reference>
<keyword evidence="5" id="KW-1185">Reference proteome</keyword>
<evidence type="ECO:0000313" key="4">
    <source>
        <dbReference type="EMBL" id="SPO04856.1"/>
    </source>
</evidence>
<evidence type="ECO:0000256" key="1">
    <source>
        <dbReference type="ARBA" id="ARBA00006524"/>
    </source>
</evidence>
<dbReference type="Pfam" id="PF10273">
    <property type="entry name" value="WGG"/>
    <property type="match status" value="1"/>
</dbReference>
<dbReference type="EMBL" id="ONZQ02000011">
    <property type="protein sequence ID" value="SPO04856.1"/>
    <property type="molecule type" value="Genomic_DNA"/>
</dbReference>
<proteinExistence type="inferred from homology"/>